<accession>E4Y0S2</accession>
<dbReference type="EMBL" id="FN653528">
    <property type="protein sequence ID" value="CBY15480.1"/>
    <property type="molecule type" value="Genomic_DNA"/>
</dbReference>
<dbReference type="InParanoid" id="E4Y0S2"/>
<dbReference type="AlphaFoldDB" id="E4Y0S2"/>
<evidence type="ECO:0000313" key="2">
    <source>
        <dbReference type="Proteomes" id="UP000001307"/>
    </source>
</evidence>
<name>E4Y0S2_OIKDI</name>
<sequence length="49" mass="5847">MDTDWTGYVVGEQEMMMRKATSPHHTNPRSATLDFWRRTSTINEYKKIQ</sequence>
<keyword evidence="2" id="KW-1185">Reference proteome</keyword>
<feature type="non-terminal residue" evidence="1">
    <location>
        <position position="49"/>
    </location>
</feature>
<dbReference type="Proteomes" id="UP000001307">
    <property type="component" value="Unassembled WGS sequence"/>
</dbReference>
<proteinExistence type="predicted"/>
<evidence type="ECO:0000313" key="1">
    <source>
        <dbReference type="EMBL" id="CBY15480.1"/>
    </source>
</evidence>
<organism evidence="1">
    <name type="scientific">Oikopleura dioica</name>
    <name type="common">Tunicate</name>
    <dbReference type="NCBI Taxonomy" id="34765"/>
    <lineage>
        <taxon>Eukaryota</taxon>
        <taxon>Metazoa</taxon>
        <taxon>Chordata</taxon>
        <taxon>Tunicata</taxon>
        <taxon>Appendicularia</taxon>
        <taxon>Copelata</taxon>
        <taxon>Oikopleuridae</taxon>
        <taxon>Oikopleura</taxon>
    </lineage>
</organism>
<gene>
    <name evidence="1" type="ORF">GSOID_T00013758001</name>
</gene>
<reference evidence="1" key="1">
    <citation type="journal article" date="2010" name="Science">
        <title>Plasticity of animal genome architecture unmasked by rapid evolution of a pelagic tunicate.</title>
        <authorList>
            <person name="Denoeud F."/>
            <person name="Henriet S."/>
            <person name="Mungpakdee S."/>
            <person name="Aury J.M."/>
            <person name="Da Silva C."/>
            <person name="Brinkmann H."/>
            <person name="Mikhaleva J."/>
            <person name="Olsen L.C."/>
            <person name="Jubin C."/>
            <person name="Canestro C."/>
            <person name="Bouquet J.M."/>
            <person name="Danks G."/>
            <person name="Poulain J."/>
            <person name="Campsteijn C."/>
            <person name="Adamski M."/>
            <person name="Cross I."/>
            <person name="Yadetie F."/>
            <person name="Muffato M."/>
            <person name="Louis A."/>
            <person name="Butcher S."/>
            <person name="Tsagkogeorga G."/>
            <person name="Konrad A."/>
            <person name="Singh S."/>
            <person name="Jensen M.F."/>
            <person name="Cong E.H."/>
            <person name="Eikeseth-Otteraa H."/>
            <person name="Noel B."/>
            <person name="Anthouard V."/>
            <person name="Porcel B.M."/>
            <person name="Kachouri-Lafond R."/>
            <person name="Nishino A."/>
            <person name="Ugolini M."/>
            <person name="Chourrout P."/>
            <person name="Nishida H."/>
            <person name="Aasland R."/>
            <person name="Huzurbazar S."/>
            <person name="Westhof E."/>
            <person name="Delsuc F."/>
            <person name="Lehrach H."/>
            <person name="Reinhardt R."/>
            <person name="Weissenbach J."/>
            <person name="Roy S.W."/>
            <person name="Artiguenave F."/>
            <person name="Postlethwait J.H."/>
            <person name="Manak J.R."/>
            <person name="Thompson E.M."/>
            <person name="Jaillon O."/>
            <person name="Du Pasquier L."/>
            <person name="Boudinot P."/>
            <person name="Liberles D.A."/>
            <person name="Volff J.N."/>
            <person name="Philippe H."/>
            <person name="Lenhard B."/>
            <person name="Roest Crollius H."/>
            <person name="Wincker P."/>
            <person name="Chourrout D."/>
        </authorList>
    </citation>
    <scope>NUCLEOTIDE SEQUENCE [LARGE SCALE GENOMIC DNA]</scope>
</reference>
<protein>
    <submittedName>
        <fullName evidence="1">Uncharacterized protein</fullName>
    </submittedName>
</protein>